<dbReference type="AlphaFoldDB" id="G8QWD7"/>
<dbReference type="InterPro" id="IPR014721">
    <property type="entry name" value="Ribsml_uS5_D2-typ_fold_subgr"/>
</dbReference>
<dbReference type="Gene3D" id="3.40.50.300">
    <property type="entry name" value="P-loop containing nucleotide triphosphate hydrolases"/>
    <property type="match status" value="1"/>
</dbReference>
<dbReference type="SUPFAM" id="SSF52540">
    <property type="entry name" value="P-loop containing nucleoside triphosphate hydrolases"/>
    <property type="match status" value="1"/>
</dbReference>
<dbReference type="RefSeq" id="WP_014270283.1">
    <property type="nucleotide sequence ID" value="NC_016633.1"/>
</dbReference>
<dbReference type="InterPro" id="IPR027417">
    <property type="entry name" value="P-loop_NTPase"/>
</dbReference>
<dbReference type="InterPro" id="IPR045006">
    <property type="entry name" value="CHLI-like"/>
</dbReference>
<dbReference type="SMART" id="SM00382">
    <property type="entry name" value="AAA"/>
    <property type="match status" value="1"/>
</dbReference>
<dbReference type="Pfam" id="PF13335">
    <property type="entry name" value="Mg_chelatase_C"/>
    <property type="match status" value="1"/>
</dbReference>
<dbReference type="Pfam" id="PF13541">
    <property type="entry name" value="ChlI"/>
    <property type="match status" value="1"/>
</dbReference>
<organism evidence="3 4">
    <name type="scientific">Sphaerochaeta pleomorpha (strain ATCC BAA-1885 / DSM 22778 / Grapes)</name>
    <dbReference type="NCBI Taxonomy" id="158190"/>
    <lineage>
        <taxon>Bacteria</taxon>
        <taxon>Pseudomonadati</taxon>
        <taxon>Spirochaetota</taxon>
        <taxon>Spirochaetia</taxon>
        <taxon>Spirochaetales</taxon>
        <taxon>Sphaerochaetaceae</taxon>
        <taxon>Sphaerochaeta</taxon>
    </lineage>
</organism>
<dbReference type="InterPro" id="IPR000523">
    <property type="entry name" value="Mg_chelatse_chII-like_cat_dom"/>
</dbReference>
<dbReference type="Gene3D" id="3.30.230.10">
    <property type="match status" value="1"/>
</dbReference>
<dbReference type="SUPFAM" id="SSF54211">
    <property type="entry name" value="Ribosomal protein S5 domain 2-like"/>
    <property type="match status" value="1"/>
</dbReference>
<protein>
    <submittedName>
        <fullName evidence="3">Mg chelatase-related protein</fullName>
    </submittedName>
</protein>
<dbReference type="Proteomes" id="UP000005632">
    <property type="component" value="Chromosome"/>
</dbReference>
<evidence type="ECO:0000259" key="2">
    <source>
        <dbReference type="SMART" id="SM00382"/>
    </source>
</evidence>
<dbReference type="InterPro" id="IPR004482">
    <property type="entry name" value="Mg_chelat-rel"/>
</dbReference>
<evidence type="ECO:0000256" key="1">
    <source>
        <dbReference type="ARBA" id="ARBA00006354"/>
    </source>
</evidence>
<evidence type="ECO:0000313" key="4">
    <source>
        <dbReference type="Proteomes" id="UP000005632"/>
    </source>
</evidence>
<dbReference type="HOGENOM" id="CLU_026145_1_0_12"/>
<dbReference type="OrthoDB" id="9813147at2"/>
<dbReference type="STRING" id="158190.SpiGrapes_1628"/>
<gene>
    <name evidence="3" type="ordered locus">SpiGrapes_1628</name>
</gene>
<dbReference type="NCBIfam" id="TIGR00368">
    <property type="entry name" value="YifB family Mg chelatase-like AAA ATPase"/>
    <property type="match status" value="1"/>
</dbReference>
<proteinExistence type="inferred from homology"/>
<name>G8QWD7_SPHPG</name>
<dbReference type="Pfam" id="PF01078">
    <property type="entry name" value="Mg_chelatase"/>
    <property type="match status" value="1"/>
</dbReference>
<reference evidence="3 4" key="1">
    <citation type="submission" date="2011-11" db="EMBL/GenBank/DDBJ databases">
        <title>Complete sequence of Spirochaeta sp. grapes.</title>
        <authorList>
            <consortium name="US DOE Joint Genome Institute"/>
            <person name="Lucas S."/>
            <person name="Han J."/>
            <person name="Lapidus A."/>
            <person name="Cheng J.-F."/>
            <person name="Goodwin L."/>
            <person name="Pitluck S."/>
            <person name="Peters L."/>
            <person name="Ovchinnikova G."/>
            <person name="Munk A.C."/>
            <person name="Detter J.C."/>
            <person name="Han C."/>
            <person name="Tapia R."/>
            <person name="Land M."/>
            <person name="Hauser L."/>
            <person name="Kyrpides N."/>
            <person name="Ivanova N."/>
            <person name="Pagani I."/>
            <person name="Ritalahtilisa K."/>
            <person name="Loeffler F."/>
            <person name="Woyke T."/>
        </authorList>
    </citation>
    <scope>NUCLEOTIDE SEQUENCE [LARGE SCALE GENOMIC DNA]</scope>
    <source>
        <strain evidence="4">ATCC BAA-1885 / DSM 22778 / Grapes</strain>
    </source>
</reference>
<sequence>MATVIRSLGISGIGGYPLGVEVAIIAGLATTTIVGLGDSAIKEAKDRMEACTEELGYAYPTKKVVANLSPSDIRKRGAYLDLPMLIGLLVESGQVRPSIEAWGETAFVGGISTTGNLVGFDGVLPMAIQARKLSWKKLVVPIDCSDEASLVTDLDVIACDTVTQVISYLETRLHLSPHRPKQDPGQSEKRGKEGDYSDVIGHEEILPYLAAAVAGNHNLLLVGVPGCGKSMMSRLLPTILPPMSEQEILEVSSIYSIAGELDGHELKHNRPFRSPHYNMSAQALIGGGVNAKPGEVTLAHRGVLFPDELPEFGRKTLESLRLPLEDRRVTISRVNQTNRYPSDFMLVAAMNPCPCGYAGTNRCECTPYAIRAYRQRISGPILDRIDMQKYVGRVDFSDGHLMSGSISSETLRNTVMIARERQLHRFKKGGESIATNSEMNSSHLRRYCALDDDSAILLQRTYERDNLSVRARYKTLKLARTFADIAGSDQIRRQHLLKALFSRDLERESRHV</sequence>
<keyword evidence="4" id="KW-1185">Reference proteome</keyword>
<dbReference type="InterPro" id="IPR020568">
    <property type="entry name" value="Ribosomal_Su5_D2-typ_SF"/>
</dbReference>
<dbReference type="GO" id="GO:0005524">
    <property type="term" value="F:ATP binding"/>
    <property type="evidence" value="ECO:0007669"/>
    <property type="project" value="InterPro"/>
</dbReference>
<dbReference type="InterPro" id="IPR025158">
    <property type="entry name" value="Mg_chelat-rel_C"/>
</dbReference>
<comment type="similarity">
    <text evidence="1">Belongs to the Mg-chelatase subunits D/I family. ComM subfamily.</text>
</comment>
<dbReference type="EMBL" id="CP003155">
    <property type="protein sequence ID" value="AEV29435.1"/>
    <property type="molecule type" value="Genomic_DNA"/>
</dbReference>
<feature type="domain" description="AAA+ ATPase" evidence="2">
    <location>
        <begin position="215"/>
        <end position="395"/>
    </location>
</feature>
<dbReference type="PANTHER" id="PTHR32039:SF7">
    <property type="entry name" value="COMPETENCE PROTEIN COMM"/>
    <property type="match status" value="1"/>
</dbReference>
<dbReference type="InterPro" id="IPR003593">
    <property type="entry name" value="AAA+_ATPase"/>
</dbReference>
<evidence type="ECO:0000313" key="3">
    <source>
        <dbReference type="EMBL" id="AEV29435.1"/>
    </source>
</evidence>
<accession>G8QWD7</accession>
<dbReference type="eggNOG" id="COG0606">
    <property type="taxonomic scope" value="Bacteria"/>
</dbReference>
<dbReference type="KEGG" id="sgp:SpiGrapes_1628"/>
<dbReference type="PANTHER" id="PTHR32039">
    <property type="entry name" value="MAGNESIUM-CHELATASE SUBUNIT CHLI"/>
    <property type="match status" value="1"/>
</dbReference>